<organism evidence="2">
    <name type="scientific">Fagus sylvatica</name>
    <name type="common">Beechnut</name>
    <dbReference type="NCBI Taxonomy" id="28930"/>
    <lineage>
        <taxon>Eukaryota</taxon>
        <taxon>Viridiplantae</taxon>
        <taxon>Streptophyta</taxon>
        <taxon>Embryophyta</taxon>
        <taxon>Tracheophyta</taxon>
        <taxon>Spermatophyta</taxon>
        <taxon>Magnoliopsida</taxon>
        <taxon>eudicotyledons</taxon>
        <taxon>Gunneridae</taxon>
        <taxon>Pentapetalae</taxon>
        <taxon>rosids</taxon>
        <taxon>fabids</taxon>
        <taxon>Fagales</taxon>
        <taxon>Fagaceae</taxon>
        <taxon>Fagus</taxon>
    </lineage>
</organism>
<sequence length="180" mass="18884">MFRPSSPSLQQASVLPEHVLRLPRSNPPPLSSFSRGGYDRRDCGLRGGLRGRSRFCVGFAADLGFAWVSRGLRGGSGFRGGGGFRGGVGWVWRGGWVWGGGGVGWGGGCVGVGWVSGWWGGCGVVAGWVSGLAGVGVGWWRGGFWWVVVGGRGGFGWLAGVGLFYVAPNTPCRIFSRAFS</sequence>
<evidence type="ECO:0000313" key="2">
    <source>
        <dbReference type="EMBL" id="SPD12199.1"/>
    </source>
</evidence>
<keyword evidence="1" id="KW-0812">Transmembrane</keyword>
<name>A0A2N9HKS1_FAGSY</name>
<gene>
    <name evidence="2" type="ORF">FSB_LOCUS40081</name>
</gene>
<feature type="transmembrane region" description="Helical" evidence="1">
    <location>
        <begin position="145"/>
        <end position="167"/>
    </location>
</feature>
<reference evidence="2" key="1">
    <citation type="submission" date="2018-02" db="EMBL/GenBank/DDBJ databases">
        <authorList>
            <person name="Cohen D.B."/>
            <person name="Kent A.D."/>
        </authorList>
    </citation>
    <scope>NUCLEOTIDE SEQUENCE</scope>
</reference>
<feature type="transmembrane region" description="Helical" evidence="1">
    <location>
        <begin position="118"/>
        <end position="139"/>
    </location>
</feature>
<evidence type="ECO:0000256" key="1">
    <source>
        <dbReference type="SAM" id="Phobius"/>
    </source>
</evidence>
<keyword evidence="1" id="KW-1133">Transmembrane helix</keyword>
<accession>A0A2N9HKS1</accession>
<keyword evidence="1" id="KW-0472">Membrane</keyword>
<proteinExistence type="predicted"/>
<dbReference type="AlphaFoldDB" id="A0A2N9HKS1"/>
<dbReference type="EMBL" id="OIVN01003569">
    <property type="protein sequence ID" value="SPD12199.1"/>
    <property type="molecule type" value="Genomic_DNA"/>
</dbReference>
<protein>
    <submittedName>
        <fullName evidence="2">Uncharacterized protein</fullName>
    </submittedName>
</protein>